<protein>
    <recommendedName>
        <fullName evidence="5">Prefoldin subunit 1</fullName>
    </recommendedName>
</protein>
<dbReference type="InterPro" id="IPR009053">
    <property type="entry name" value="Prefoldin"/>
</dbReference>
<gene>
    <name evidence="3" type="ORF">FDP41_000312</name>
</gene>
<reference evidence="3 4" key="1">
    <citation type="journal article" date="2019" name="Sci. Rep.">
        <title>Nanopore sequencing improves the draft genome of the human pathogenic amoeba Naegleria fowleri.</title>
        <authorList>
            <person name="Liechti N."/>
            <person name="Schurch N."/>
            <person name="Bruggmann R."/>
            <person name="Wittwer M."/>
        </authorList>
    </citation>
    <scope>NUCLEOTIDE SEQUENCE [LARGE SCALE GENOMIC DNA]</scope>
    <source>
        <strain evidence="3 4">ATCC 30894</strain>
    </source>
</reference>
<comment type="caution">
    <text evidence="3">The sequence shown here is derived from an EMBL/GenBank/DDBJ whole genome shotgun (WGS) entry which is preliminary data.</text>
</comment>
<evidence type="ECO:0008006" key="5">
    <source>
        <dbReference type="Google" id="ProtNLM"/>
    </source>
</evidence>
<dbReference type="AlphaFoldDB" id="A0A6A5C1X1"/>
<accession>A0A6A5C1X1</accession>
<name>A0A6A5C1X1_NAEFO</name>
<evidence type="ECO:0000256" key="2">
    <source>
        <dbReference type="SAM" id="Coils"/>
    </source>
</evidence>
<dbReference type="GO" id="GO:0016272">
    <property type="term" value="C:prefoldin complex"/>
    <property type="evidence" value="ECO:0007669"/>
    <property type="project" value="InterPro"/>
</dbReference>
<dbReference type="Gene3D" id="1.10.287.370">
    <property type="match status" value="1"/>
</dbReference>
<feature type="coiled-coil region" evidence="2">
    <location>
        <begin position="33"/>
        <end position="97"/>
    </location>
</feature>
<dbReference type="GO" id="GO:0006457">
    <property type="term" value="P:protein folding"/>
    <property type="evidence" value="ECO:0007669"/>
    <property type="project" value="InterPro"/>
</dbReference>
<dbReference type="SUPFAM" id="SSF46579">
    <property type="entry name" value="Prefoldin"/>
    <property type="match status" value="1"/>
</dbReference>
<sequence length="119" mass="13948">MSEKSVSQLIEEQSQIQELIQTILIDQEQINQLRLKHKQASQAEQSIEKMKDDEKIWSCGAGGFFLLTSVKEMRETLSEEKNMCKQEQTELSKHVEESQKLLHSLDPHDVYKLQQQYLQ</sequence>
<evidence type="ECO:0000313" key="3">
    <source>
        <dbReference type="EMBL" id="KAF0984413.1"/>
    </source>
</evidence>
<dbReference type="GO" id="GO:0051082">
    <property type="term" value="F:unfolded protein binding"/>
    <property type="evidence" value="ECO:0007669"/>
    <property type="project" value="InterPro"/>
</dbReference>
<dbReference type="InterPro" id="IPR002777">
    <property type="entry name" value="PFD_beta-like"/>
</dbReference>
<dbReference type="VEuPathDB" id="AmoebaDB:FDP41_000312"/>
<dbReference type="Pfam" id="PF01920">
    <property type="entry name" value="Prefoldin_2"/>
    <property type="match status" value="1"/>
</dbReference>
<dbReference type="EMBL" id="VFQX01000002">
    <property type="protein sequence ID" value="KAF0984413.1"/>
    <property type="molecule type" value="Genomic_DNA"/>
</dbReference>
<evidence type="ECO:0000313" key="4">
    <source>
        <dbReference type="Proteomes" id="UP000444721"/>
    </source>
</evidence>
<dbReference type="OMA" id="KVCKSEQ"/>
<dbReference type="GeneID" id="68107530"/>
<proteinExistence type="inferred from homology"/>
<comment type="similarity">
    <text evidence="1">Belongs to the prefoldin subunit beta family.</text>
</comment>
<dbReference type="Proteomes" id="UP000444721">
    <property type="component" value="Unassembled WGS sequence"/>
</dbReference>
<dbReference type="OrthoDB" id="10370520at2759"/>
<keyword evidence="4" id="KW-1185">Reference proteome</keyword>
<keyword evidence="2" id="KW-0175">Coiled coil</keyword>
<organism evidence="3 4">
    <name type="scientific">Naegleria fowleri</name>
    <name type="common">Brain eating amoeba</name>
    <dbReference type="NCBI Taxonomy" id="5763"/>
    <lineage>
        <taxon>Eukaryota</taxon>
        <taxon>Discoba</taxon>
        <taxon>Heterolobosea</taxon>
        <taxon>Tetramitia</taxon>
        <taxon>Eutetramitia</taxon>
        <taxon>Vahlkampfiidae</taxon>
        <taxon>Naegleria</taxon>
    </lineage>
</organism>
<evidence type="ECO:0000256" key="1">
    <source>
        <dbReference type="ARBA" id="ARBA00008045"/>
    </source>
</evidence>
<dbReference type="VEuPathDB" id="AmoebaDB:NF0099290"/>
<dbReference type="VEuPathDB" id="AmoebaDB:NfTy_000250"/>
<dbReference type="RefSeq" id="XP_044569126.1">
    <property type="nucleotide sequence ID" value="XM_044706389.1"/>
</dbReference>